<organism evidence="1 2">
    <name type="scientific">Penicillium roqueforti (strain FM164)</name>
    <dbReference type="NCBI Taxonomy" id="1365484"/>
    <lineage>
        <taxon>Eukaryota</taxon>
        <taxon>Fungi</taxon>
        <taxon>Dikarya</taxon>
        <taxon>Ascomycota</taxon>
        <taxon>Pezizomycotina</taxon>
        <taxon>Eurotiomycetes</taxon>
        <taxon>Eurotiomycetidae</taxon>
        <taxon>Eurotiales</taxon>
        <taxon>Aspergillaceae</taxon>
        <taxon>Penicillium</taxon>
    </lineage>
</organism>
<dbReference type="EMBL" id="HG792017">
    <property type="protein sequence ID" value="CDM33821.1"/>
    <property type="molecule type" value="Genomic_DNA"/>
</dbReference>
<sequence>MIKLHAIGRGACGTVWACETGPAYKREDGNPARSLQNDFEMHNRVLQSRQTLMNLRKSTQVEIQIPSCHNFIEPKNKEWWAAHLERVPQGYTSCNMIEAPTHSTLWGINPTPSYSSILPG</sequence>
<evidence type="ECO:0000313" key="2">
    <source>
        <dbReference type="Proteomes" id="UP000030686"/>
    </source>
</evidence>
<name>W6QCN8_PENRF</name>
<evidence type="ECO:0000313" key="1">
    <source>
        <dbReference type="EMBL" id="CDM33821.1"/>
    </source>
</evidence>
<reference evidence="1" key="1">
    <citation type="journal article" date="2014" name="Nat. Commun.">
        <title>Multiple recent horizontal transfers of a large genomic region in cheese making fungi.</title>
        <authorList>
            <person name="Cheeseman K."/>
            <person name="Ropars J."/>
            <person name="Renault P."/>
            <person name="Dupont J."/>
            <person name="Gouzy J."/>
            <person name="Branca A."/>
            <person name="Abraham A.L."/>
            <person name="Ceppi M."/>
            <person name="Conseiller E."/>
            <person name="Debuchy R."/>
            <person name="Malagnac F."/>
            <person name="Goarin A."/>
            <person name="Silar P."/>
            <person name="Lacoste S."/>
            <person name="Sallet E."/>
            <person name="Bensimon A."/>
            <person name="Giraud T."/>
            <person name="Brygoo Y."/>
        </authorList>
    </citation>
    <scope>NUCLEOTIDE SEQUENCE [LARGE SCALE GENOMIC DNA]</scope>
    <source>
        <strain evidence="1">FM164</strain>
    </source>
</reference>
<keyword evidence="2" id="KW-1185">Reference proteome</keyword>
<dbReference type="OrthoDB" id="2993351at2759"/>
<accession>W6QCN8</accession>
<gene>
    <name evidence="1" type="ORF">PROQFM164_S03g000545</name>
</gene>
<dbReference type="Proteomes" id="UP000030686">
    <property type="component" value="Unassembled WGS sequence"/>
</dbReference>
<protein>
    <submittedName>
        <fullName evidence="1">Genomic scaffold, ProqFM164S03</fullName>
    </submittedName>
</protein>
<proteinExistence type="predicted"/>
<dbReference type="AlphaFoldDB" id="W6QCN8"/>